<sequence>MTELQSLIEDLERERRTTENIIFALKALVALRAMEQGGGDE</sequence>
<dbReference type="RefSeq" id="WP_268235287.1">
    <property type="nucleotide sequence ID" value="NZ_BMGZ01000003.1"/>
</dbReference>
<comment type="caution">
    <text evidence="2">The sequence shown here is derived from an EMBL/GenBank/DDBJ whole genome shotgun (WGS) entry which is preliminary data.</text>
</comment>
<reference evidence="2" key="2">
    <citation type="submission" date="2020-09" db="EMBL/GenBank/DDBJ databases">
        <authorList>
            <person name="Sun Q."/>
            <person name="Zhou Y."/>
        </authorList>
    </citation>
    <scope>NUCLEOTIDE SEQUENCE</scope>
    <source>
        <strain evidence="2">CGMCC 1.14984</strain>
    </source>
</reference>
<organism evidence="2 3">
    <name type="scientific">Aquisalinus luteolus</name>
    <dbReference type="NCBI Taxonomy" id="1566827"/>
    <lineage>
        <taxon>Bacteria</taxon>
        <taxon>Pseudomonadati</taxon>
        <taxon>Pseudomonadota</taxon>
        <taxon>Alphaproteobacteria</taxon>
        <taxon>Parvularculales</taxon>
        <taxon>Parvularculaceae</taxon>
        <taxon>Aquisalinus</taxon>
    </lineage>
</organism>
<name>A0A8J3ES74_9PROT</name>
<proteinExistence type="predicted"/>
<evidence type="ECO:0000313" key="3">
    <source>
        <dbReference type="Proteomes" id="UP000621856"/>
    </source>
</evidence>
<reference evidence="2" key="1">
    <citation type="journal article" date="2014" name="Int. J. Syst. Evol. Microbiol.">
        <title>Complete genome sequence of Corynebacterium casei LMG S-19264T (=DSM 44701T), isolated from a smear-ripened cheese.</title>
        <authorList>
            <consortium name="US DOE Joint Genome Institute (JGI-PGF)"/>
            <person name="Walter F."/>
            <person name="Albersmeier A."/>
            <person name="Kalinowski J."/>
            <person name="Ruckert C."/>
        </authorList>
    </citation>
    <scope>NUCLEOTIDE SEQUENCE</scope>
    <source>
        <strain evidence="2">CGMCC 1.14984</strain>
    </source>
</reference>
<evidence type="ECO:0000313" key="2">
    <source>
        <dbReference type="EMBL" id="GGI00158.1"/>
    </source>
</evidence>
<evidence type="ECO:0000256" key="1">
    <source>
        <dbReference type="SAM" id="Coils"/>
    </source>
</evidence>
<protein>
    <submittedName>
        <fullName evidence="2">Uncharacterized protein</fullName>
    </submittedName>
</protein>
<dbReference type="Proteomes" id="UP000621856">
    <property type="component" value="Unassembled WGS sequence"/>
</dbReference>
<gene>
    <name evidence="2" type="ORF">GCM10011355_27790</name>
</gene>
<accession>A0A8J3ES74</accession>
<keyword evidence="1" id="KW-0175">Coiled coil</keyword>
<dbReference type="EMBL" id="BMGZ01000003">
    <property type="protein sequence ID" value="GGI00158.1"/>
    <property type="molecule type" value="Genomic_DNA"/>
</dbReference>
<feature type="coiled-coil region" evidence="1">
    <location>
        <begin position="1"/>
        <end position="28"/>
    </location>
</feature>
<dbReference type="AlphaFoldDB" id="A0A8J3ES74"/>